<name>A0A8H5M3Q8_9AGAR</name>
<dbReference type="InterPro" id="IPR011008">
    <property type="entry name" value="Dimeric_a/b-barrel"/>
</dbReference>
<proteinExistence type="predicted"/>
<dbReference type="EMBL" id="JAACJN010000068">
    <property type="protein sequence ID" value="KAF5379596.1"/>
    <property type="molecule type" value="Genomic_DNA"/>
</dbReference>
<accession>A0A8H5M3Q8</accession>
<evidence type="ECO:0008006" key="3">
    <source>
        <dbReference type="Google" id="ProtNLM"/>
    </source>
</evidence>
<dbReference type="SUPFAM" id="SSF54909">
    <property type="entry name" value="Dimeric alpha+beta barrel"/>
    <property type="match status" value="1"/>
</dbReference>
<dbReference type="Gene3D" id="3.30.70.100">
    <property type="match status" value="1"/>
</dbReference>
<sequence length="154" mass="16841">MSINPPASTPSGKLMVVATIVAKPGKDAIVQEYLKKAQERANSDEEPGTYTYRVTRRVDAEGKHLPVFVIVEEYAGTVAVYFLIWSLFSLHPWASGAAGMMAHAGGPPLVAFIKAAQEQDIVEGGLQLDFLDGAYRLQLFFPPHSTDFFSIIEI</sequence>
<dbReference type="AlphaFoldDB" id="A0A8H5M3Q8"/>
<reference evidence="1 2" key="1">
    <citation type="journal article" date="2020" name="ISME J.">
        <title>Uncovering the hidden diversity of litter-decomposition mechanisms in mushroom-forming fungi.</title>
        <authorList>
            <person name="Floudas D."/>
            <person name="Bentzer J."/>
            <person name="Ahren D."/>
            <person name="Johansson T."/>
            <person name="Persson P."/>
            <person name="Tunlid A."/>
        </authorList>
    </citation>
    <scope>NUCLEOTIDE SEQUENCE [LARGE SCALE GENOMIC DNA]</scope>
    <source>
        <strain evidence="1 2">CBS 406.79</strain>
    </source>
</reference>
<evidence type="ECO:0000313" key="2">
    <source>
        <dbReference type="Proteomes" id="UP000518752"/>
    </source>
</evidence>
<organism evidence="1 2">
    <name type="scientific">Collybiopsis confluens</name>
    <dbReference type="NCBI Taxonomy" id="2823264"/>
    <lineage>
        <taxon>Eukaryota</taxon>
        <taxon>Fungi</taxon>
        <taxon>Dikarya</taxon>
        <taxon>Basidiomycota</taxon>
        <taxon>Agaricomycotina</taxon>
        <taxon>Agaricomycetes</taxon>
        <taxon>Agaricomycetidae</taxon>
        <taxon>Agaricales</taxon>
        <taxon>Marasmiineae</taxon>
        <taxon>Omphalotaceae</taxon>
        <taxon>Collybiopsis</taxon>
    </lineage>
</organism>
<gene>
    <name evidence="1" type="ORF">D9757_009215</name>
</gene>
<keyword evidence="2" id="KW-1185">Reference proteome</keyword>
<comment type="caution">
    <text evidence="1">The sequence shown here is derived from an EMBL/GenBank/DDBJ whole genome shotgun (WGS) entry which is preliminary data.</text>
</comment>
<dbReference type="Proteomes" id="UP000518752">
    <property type="component" value="Unassembled WGS sequence"/>
</dbReference>
<protein>
    <recommendedName>
        <fullName evidence="3">ABM domain-containing protein</fullName>
    </recommendedName>
</protein>
<dbReference type="OrthoDB" id="2968776at2759"/>
<evidence type="ECO:0000313" key="1">
    <source>
        <dbReference type="EMBL" id="KAF5379596.1"/>
    </source>
</evidence>